<keyword evidence="2" id="KW-1185">Reference proteome</keyword>
<gene>
    <name evidence="1" type="ORF">O181_037580</name>
</gene>
<evidence type="ECO:0000313" key="1">
    <source>
        <dbReference type="EMBL" id="MBW0497865.1"/>
    </source>
</evidence>
<accession>A0A9Q3D8F9</accession>
<dbReference type="OrthoDB" id="2519216at2759"/>
<dbReference type="AlphaFoldDB" id="A0A9Q3D8F9"/>
<comment type="caution">
    <text evidence="1">The sequence shown here is derived from an EMBL/GenBank/DDBJ whole genome shotgun (WGS) entry which is preliminary data.</text>
</comment>
<proteinExistence type="predicted"/>
<name>A0A9Q3D8F9_9BASI</name>
<organism evidence="1 2">
    <name type="scientific">Austropuccinia psidii MF-1</name>
    <dbReference type="NCBI Taxonomy" id="1389203"/>
    <lineage>
        <taxon>Eukaryota</taxon>
        <taxon>Fungi</taxon>
        <taxon>Dikarya</taxon>
        <taxon>Basidiomycota</taxon>
        <taxon>Pucciniomycotina</taxon>
        <taxon>Pucciniomycetes</taxon>
        <taxon>Pucciniales</taxon>
        <taxon>Sphaerophragmiaceae</taxon>
        <taxon>Austropuccinia</taxon>
    </lineage>
</organism>
<protein>
    <submittedName>
        <fullName evidence="1">Uncharacterized protein</fullName>
    </submittedName>
</protein>
<reference evidence="1" key="1">
    <citation type="submission" date="2021-03" db="EMBL/GenBank/DDBJ databases">
        <title>Draft genome sequence of rust myrtle Austropuccinia psidii MF-1, a brazilian biotype.</title>
        <authorList>
            <person name="Quecine M.C."/>
            <person name="Pachon D.M.R."/>
            <person name="Bonatelli M.L."/>
            <person name="Correr F.H."/>
            <person name="Franceschini L.M."/>
            <person name="Leite T.F."/>
            <person name="Margarido G.R.A."/>
            <person name="Almeida C.A."/>
            <person name="Ferrarezi J.A."/>
            <person name="Labate C.A."/>
        </authorList>
    </citation>
    <scope>NUCLEOTIDE SEQUENCE</scope>
    <source>
        <strain evidence="1">MF-1</strain>
    </source>
</reference>
<dbReference type="Proteomes" id="UP000765509">
    <property type="component" value="Unassembled WGS sequence"/>
</dbReference>
<dbReference type="EMBL" id="AVOT02014428">
    <property type="protein sequence ID" value="MBW0497865.1"/>
    <property type="molecule type" value="Genomic_DNA"/>
</dbReference>
<evidence type="ECO:0000313" key="2">
    <source>
        <dbReference type="Proteomes" id="UP000765509"/>
    </source>
</evidence>
<sequence>MRSVNIQENNFKQGESSLQHFEENLKRDCHQEQTSLISDLSTPTHNSLAHISPAPPTHETAQPYQQITFTDLLNLVSASPGPNSRAHHFPEIPTVTYPQLVSGHATQNSCDDFPGKQKNQITQKNKEVIPGTSSHNRLWKSPWHSSFERGELSTRRGMGSDFPLPLTHQEMNDSLTEKALSDSSRQSLDGANDIQEGHDTLETISHTQQEEGPLELTSSSDFEFGPTIFDCKIEVYSVKLSQAQLIWIASTPVAKKIGESRLYHINAFMKTMKEFEPWKSSVGNIETKIRKTEGLIRKLVVRLWNLNARILMRLGAQLNSTPFNDEQISMLSWYLYMMESQQNISSCPTLIEQVQALWNSSTKKKFSVNLKWMKMKWYSEKDLYETKIAIIVLGSYYKSINSDKWEAFFPKTHSFVFMLEQIRQRLSNFHHPLRSQDKKLENIFPWYDELNEELHDLIRVVHLPKEPLASYLKSIKDWSKTELKQSRV</sequence>